<feature type="region of interest" description="Disordered" evidence="1">
    <location>
        <begin position="1"/>
        <end position="28"/>
    </location>
</feature>
<keyword evidence="3" id="KW-1185">Reference proteome</keyword>
<comment type="caution">
    <text evidence="2">The sequence shown here is derived from an EMBL/GenBank/DDBJ whole genome shotgun (WGS) entry which is preliminary data.</text>
</comment>
<evidence type="ECO:0000256" key="1">
    <source>
        <dbReference type="SAM" id="MobiDB-lite"/>
    </source>
</evidence>
<sequence length="91" mass="10836">MWKLRSQIESKNSTDASKDIDTSVNDTQNDKKLFELEDGWENEVFDPRYEKWRLAMFEVLLADNPEYPYYDEEYPLIIPPDLAILLSDMEL</sequence>
<dbReference type="AlphaFoldDB" id="A0AAD5T4E8"/>
<reference evidence="2" key="1">
    <citation type="submission" date="2020-05" db="EMBL/GenBank/DDBJ databases">
        <title>Phylogenomic resolution of chytrid fungi.</title>
        <authorList>
            <person name="Stajich J.E."/>
            <person name="Amses K."/>
            <person name="Simmons R."/>
            <person name="Seto K."/>
            <person name="Myers J."/>
            <person name="Bonds A."/>
            <person name="Quandt C.A."/>
            <person name="Barry K."/>
            <person name="Liu P."/>
            <person name="Grigoriev I."/>
            <person name="Longcore J.E."/>
            <person name="James T.Y."/>
        </authorList>
    </citation>
    <scope>NUCLEOTIDE SEQUENCE</scope>
    <source>
        <strain evidence="2">JEL0513</strain>
    </source>
</reference>
<evidence type="ECO:0000313" key="3">
    <source>
        <dbReference type="Proteomes" id="UP001211907"/>
    </source>
</evidence>
<organism evidence="2 3">
    <name type="scientific">Physocladia obscura</name>
    <dbReference type="NCBI Taxonomy" id="109957"/>
    <lineage>
        <taxon>Eukaryota</taxon>
        <taxon>Fungi</taxon>
        <taxon>Fungi incertae sedis</taxon>
        <taxon>Chytridiomycota</taxon>
        <taxon>Chytridiomycota incertae sedis</taxon>
        <taxon>Chytridiomycetes</taxon>
        <taxon>Chytridiales</taxon>
        <taxon>Chytriomycetaceae</taxon>
        <taxon>Physocladia</taxon>
    </lineage>
</organism>
<evidence type="ECO:0000313" key="2">
    <source>
        <dbReference type="EMBL" id="KAJ3126632.1"/>
    </source>
</evidence>
<dbReference type="EMBL" id="JADGJH010000549">
    <property type="protein sequence ID" value="KAJ3126632.1"/>
    <property type="molecule type" value="Genomic_DNA"/>
</dbReference>
<protein>
    <submittedName>
        <fullName evidence="2">Uncharacterized protein</fullName>
    </submittedName>
</protein>
<dbReference type="Proteomes" id="UP001211907">
    <property type="component" value="Unassembled WGS sequence"/>
</dbReference>
<gene>
    <name evidence="2" type="ORF">HK100_010154</name>
</gene>
<proteinExistence type="predicted"/>
<accession>A0AAD5T4E8</accession>
<name>A0AAD5T4E8_9FUNG</name>